<dbReference type="PROSITE" id="PS50005">
    <property type="entry name" value="TPR"/>
    <property type="match status" value="2"/>
</dbReference>
<dbReference type="Gene3D" id="1.25.40.10">
    <property type="entry name" value="Tetratricopeptide repeat domain"/>
    <property type="match status" value="3"/>
</dbReference>
<dbReference type="Pfam" id="PF13432">
    <property type="entry name" value="TPR_16"/>
    <property type="match status" value="1"/>
</dbReference>
<gene>
    <name evidence="1" type="ORF">METZ01_LOCUS12885</name>
</gene>
<dbReference type="SUPFAM" id="SSF48452">
    <property type="entry name" value="TPR-like"/>
    <property type="match status" value="2"/>
</dbReference>
<proteinExistence type="predicted"/>
<dbReference type="InterPro" id="IPR011990">
    <property type="entry name" value="TPR-like_helical_dom_sf"/>
</dbReference>
<accession>A0A381NZF3</accession>
<sequence length="501" mass="57813">MQFLNLKTIFALLVALILASGSSVNAQALMKAQENAYDNETERQRRDKQKTRTAQAVSKKTYDRIIKAQEAVDLEDYPEALRILNNLYSLSKLTDYEQQNVLNYLGFVYYSMDDMANAMNAYERMLTIPTLEEQIKKTTVYTLAQLNTMQENYSKAIRLTEEFFRLETNPAADPYIFYAQILYQLDRYSDMIEPVETAMEIYVRRQTARRLAAKVEAEKALDEAPEEEIAAAQTALAEANKSYNITPVPKEDWYVLLNFAYFQQEDFIKVRDIQKTLLVHWPKKQYWFSLAGAYTELGEDENLIYAYDAAHTQMLLEKESELVTMAQLYMQAEVPYKAAKLLDKEIKANRVEKNEKNYRLMSQAWTLAAEDEEAIPALQQAARLSEEGELDLRLGNAYLNIGKHDECAKAITNGIKKGGIKSPDNAQISLGMCLYNLKEYKKAISAFNKASKTRRSRRVSNQWIRVIESDIERERQIKLAEAAAQKQLKDLEKRRRQSGRI</sequence>
<evidence type="ECO:0000313" key="1">
    <source>
        <dbReference type="EMBL" id="SUZ60031.1"/>
    </source>
</evidence>
<dbReference type="InterPro" id="IPR019734">
    <property type="entry name" value="TPR_rpt"/>
</dbReference>
<name>A0A381NZF3_9ZZZZ</name>
<reference evidence="1" key="1">
    <citation type="submission" date="2018-05" db="EMBL/GenBank/DDBJ databases">
        <authorList>
            <person name="Lanie J.A."/>
            <person name="Ng W.-L."/>
            <person name="Kazmierczak K.M."/>
            <person name="Andrzejewski T.M."/>
            <person name="Davidsen T.M."/>
            <person name="Wayne K.J."/>
            <person name="Tettelin H."/>
            <person name="Glass J.I."/>
            <person name="Rusch D."/>
            <person name="Podicherti R."/>
            <person name="Tsui H.-C.T."/>
            <person name="Winkler M.E."/>
        </authorList>
    </citation>
    <scope>NUCLEOTIDE SEQUENCE</scope>
</reference>
<protein>
    <recommendedName>
        <fullName evidence="2">Tetratricopeptide repeat-like domain-containing protein</fullName>
    </recommendedName>
</protein>
<dbReference type="AlphaFoldDB" id="A0A381NZF3"/>
<evidence type="ECO:0008006" key="2">
    <source>
        <dbReference type="Google" id="ProtNLM"/>
    </source>
</evidence>
<organism evidence="1">
    <name type="scientific">marine metagenome</name>
    <dbReference type="NCBI Taxonomy" id="408172"/>
    <lineage>
        <taxon>unclassified sequences</taxon>
        <taxon>metagenomes</taxon>
        <taxon>ecological metagenomes</taxon>
    </lineage>
</organism>
<dbReference type="EMBL" id="UINC01000715">
    <property type="protein sequence ID" value="SUZ60031.1"/>
    <property type="molecule type" value="Genomic_DNA"/>
</dbReference>